<gene>
    <name evidence="2" type="primary">LOC115988035</name>
</gene>
<dbReference type="RefSeq" id="XP_030967526.1">
    <property type="nucleotide sequence ID" value="XM_031111666.1"/>
</dbReference>
<dbReference type="PANTHER" id="PTHR31170">
    <property type="entry name" value="BNAC04G53230D PROTEIN"/>
    <property type="match status" value="1"/>
</dbReference>
<evidence type="ECO:0000313" key="3">
    <source>
        <dbReference type="Proteomes" id="UP000594261"/>
    </source>
</evidence>
<dbReference type="InterPro" id="IPR004158">
    <property type="entry name" value="DUF247_pln"/>
</dbReference>
<dbReference type="OMA" id="FRDPWRL"/>
<dbReference type="Gramene" id="QL04p032199:mrna">
    <property type="protein sequence ID" value="QL04p032199:mrna:CDS:2"/>
    <property type="gene ID" value="QL04p032199"/>
</dbReference>
<dbReference type="KEGG" id="qlo:115988046"/>
<keyword evidence="1" id="KW-0472">Membrane</keyword>
<evidence type="ECO:0000256" key="1">
    <source>
        <dbReference type="SAM" id="Phobius"/>
    </source>
</evidence>
<dbReference type="EnsemblPlants" id="QL04p032243:mrna">
    <property type="protein sequence ID" value="QL04p032243:mrna:CDS:2"/>
    <property type="gene ID" value="QL04p032243"/>
</dbReference>
<dbReference type="Proteomes" id="UP000594261">
    <property type="component" value="Chromosome 4"/>
</dbReference>
<sequence length="450" mass="52881">MYRFTCATDSSHKIEIESKEISIDMPQDKEPAIQWHSECCIYKVPKRLREVNDKAYTPKLISIGPIHRGNSELKDMERRKQTYCDKFFRRTNKAKEEFERIVEENKKKICDCYAEEITQPCEEEFVKMILLDSIFIIELFWMSANKEDRNEYILSKPWLKEGITYDLILLENQLPLFILNELYSQSGDEGCFITLACNFFFPEHKELPTEMEGVKHLTDLRRNFYRPPPLDHLLNPKTDSPIEHLYRATKLVDNAGLIFQKPKQFVGERELLDIKLKKPWDIRPTSCLMNCFINFSGFKCLQTRLVVPQFVVDDGTEELFRNLMALEQCHYPSKAYICNYIVLLDYLINSKEDVELLVDKRVIVNLLGSNKAVAEMVNKLCLEIVEVDSYYRHIADDLNNLYDSHWNQNLASLRNVYFKNIWRGSATVVGVLVLLITIFTFLKPFVFKNI</sequence>
<protein>
    <submittedName>
        <fullName evidence="2">Uncharacterized protein</fullName>
    </submittedName>
</protein>
<dbReference type="OrthoDB" id="591587at2759"/>
<reference evidence="2" key="2">
    <citation type="submission" date="2021-01" db="UniProtKB">
        <authorList>
            <consortium name="EnsemblPlants"/>
        </authorList>
    </citation>
    <scope>IDENTIFICATION</scope>
</reference>
<keyword evidence="1" id="KW-1133">Transmembrane helix</keyword>
<keyword evidence="1" id="KW-0812">Transmembrane</keyword>
<dbReference type="PANTHER" id="PTHR31170:SF9">
    <property type="entry name" value="PROTEIN, PUTATIVE (DUF247)-RELATED"/>
    <property type="match status" value="1"/>
</dbReference>
<dbReference type="EnsemblPlants" id="QL04p032199:mrna">
    <property type="protein sequence ID" value="QL04p032199:mrna:CDS:2"/>
    <property type="gene ID" value="QL04p032199"/>
</dbReference>
<feature type="transmembrane region" description="Helical" evidence="1">
    <location>
        <begin position="421"/>
        <end position="442"/>
    </location>
</feature>
<reference evidence="2 3" key="1">
    <citation type="journal article" date="2016" name="G3 (Bethesda)">
        <title>First Draft Assembly and Annotation of the Genome of a California Endemic Oak Quercus lobata Nee (Fagaceae).</title>
        <authorList>
            <person name="Sork V.L."/>
            <person name="Fitz-Gibbon S.T."/>
            <person name="Puiu D."/>
            <person name="Crepeau M."/>
            <person name="Gugger P.F."/>
            <person name="Sherman R."/>
            <person name="Stevens K."/>
            <person name="Langley C.H."/>
            <person name="Pellegrini M."/>
            <person name="Salzberg S.L."/>
        </authorList>
    </citation>
    <scope>NUCLEOTIDE SEQUENCE [LARGE SCALE GENOMIC DNA]</scope>
    <source>
        <strain evidence="2 3">cv. SW786</strain>
    </source>
</reference>
<dbReference type="Gramene" id="QL04p032243:mrna">
    <property type="protein sequence ID" value="QL04p032243:mrna:CDS:2"/>
    <property type="gene ID" value="QL04p032243"/>
</dbReference>
<dbReference type="KEGG" id="qlo:115988035"/>
<dbReference type="AlphaFoldDB" id="A0A7N2R2X2"/>
<dbReference type="EMBL" id="LRBV02000004">
    <property type="status" value="NOT_ANNOTATED_CDS"/>
    <property type="molecule type" value="Genomic_DNA"/>
</dbReference>
<dbReference type="GeneID" id="115988035"/>
<name>A0A7N2R2X2_QUELO</name>
<proteinExistence type="predicted"/>
<keyword evidence="3" id="KW-1185">Reference proteome</keyword>
<organism evidence="2 3">
    <name type="scientific">Quercus lobata</name>
    <name type="common">Valley oak</name>
    <dbReference type="NCBI Taxonomy" id="97700"/>
    <lineage>
        <taxon>Eukaryota</taxon>
        <taxon>Viridiplantae</taxon>
        <taxon>Streptophyta</taxon>
        <taxon>Embryophyta</taxon>
        <taxon>Tracheophyta</taxon>
        <taxon>Spermatophyta</taxon>
        <taxon>Magnoliopsida</taxon>
        <taxon>eudicotyledons</taxon>
        <taxon>Gunneridae</taxon>
        <taxon>Pentapetalae</taxon>
        <taxon>rosids</taxon>
        <taxon>fabids</taxon>
        <taxon>Fagales</taxon>
        <taxon>Fagaceae</taxon>
        <taxon>Quercus</taxon>
    </lineage>
</organism>
<dbReference type="Pfam" id="PF03140">
    <property type="entry name" value="DUF247"/>
    <property type="match status" value="1"/>
</dbReference>
<evidence type="ECO:0000313" key="2">
    <source>
        <dbReference type="EnsemblPlants" id="QL04p032199:mrna:CDS:2"/>
    </source>
</evidence>
<accession>A0A7N2R2X2</accession>